<protein>
    <recommendedName>
        <fullName evidence="3">Urease accessory protein UreF</fullName>
    </recommendedName>
</protein>
<comment type="function">
    <text evidence="3">Required for maturation of urease via the functional incorporation of the urease nickel metallocenter.</text>
</comment>
<sequence length="227" mass="24229">MSLPLIRLLQLVSPALPVGAYTYSQGLEWVVDTGAVKTEAQVGEWIGDALAGAFGGYELPLLARLMEAWQAGDDASVAELNARCLASRETSELRAETVQMGYSLVRLLVDLPAFNSLPGWLARLRAIEDPAFPTAWAAVAVAWGVAPEPALTGYAWAWIENMVMAAVKAVPLGQASGQRLLSKLAADVPARVAEALASPPAAWSNFQPGLAIASARHETQYSRLFRS</sequence>
<gene>
    <name evidence="3" type="primary">ureF</name>
    <name evidence="4" type="ORF">ETQ85_07940</name>
</gene>
<keyword evidence="5" id="KW-1185">Reference proteome</keyword>
<comment type="subcellular location">
    <subcellularLocation>
        <location evidence="3">Cytoplasm</location>
    </subcellularLocation>
</comment>
<comment type="caution">
    <text evidence="4">The sequence shown here is derived from an EMBL/GenBank/DDBJ whole genome shotgun (WGS) entry which is preliminary data.</text>
</comment>
<comment type="subunit">
    <text evidence="3">UreD, UreF and UreG form a complex that acts as a GTP-hydrolysis-dependent molecular chaperone, activating the urease apoprotein by helping to assemble the nickel containing metallocenter of UreC. The UreE protein probably delivers the nickel.</text>
</comment>
<evidence type="ECO:0000256" key="2">
    <source>
        <dbReference type="ARBA" id="ARBA00023186"/>
    </source>
</evidence>
<dbReference type="Pfam" id="PF01730">
    <property type="entry name" value="UreF"/>
    <property type="match status" value="1"/>
</dbReference>
<organism evidence="4 5">
    <name type="scientific">Zoogloea oleivorans</name>
    <dbReference type="NCBI Taxonomy" id="1552750"/>
    <lineage>
        <taxon>Bacteria</taxon>
        <taxon>Pseudomonadati</taxon>
        <taxon>Pseudomonadota</taxon>
        <taxon>Betaproteobacteria</taxon>
        <taxon>Rhodocyclales</taxon>
        <taxon>Zoogloeaceae</taxon>
        <taxon>Zoogloea</taxon>
    </lineage>
</organism>
<name>A0A6C2D2K9_9RHOO</name>
<evidence type="ECO:0000256" key="1">
    <source>
        <dbReference type="ARBA" id="ARBA00022988"/>
    </source>
</evidence>
<dbReference type="OrthoDB" id="9798772at2"/>
<dbReference type="RefSeq" id="WP_148578507.1">
    <property type="nucleotide sequence ID" value="NZ_JAVEUW010000002.1"/>
</dbReference>
<dbReference type="AlphaFoldDB" id="A0A6C2D2K9"/>
<dbReference type="GO" id="GO:0016151">
    <property type="term" value="F:nickel cation binding"/>
    <property type="evidence" value="ECO:0007669"/>
    <property type="project" value="UniProtKB-UniRule"/>
</dbReference>
<evidence type="ECO:0000256" key="3">
    <source>
        <dbReference type="HAMAP-Rule" id="MF_01385"/>
    </source>
</evidence>
<keyword evidence="1 3" id="KW-0996">Nickel insertion</keyword>
<dbReference type="GO" id="GO:0005737">
    <property type="term" value="C:cytoplasm"/>
    <property type="evidence" value="ECO:0007669"/>
    <property type="project" value="UniProtKB-SubCell"/>
</dbReference>
<accession>A0A6C2D2K9</accession>
<dbReference type="PIRSF" id="PIRSF009467">
    <property type="entry name" value="Ureas_acces_UreF"/>
    <property type="match status" value="1"/>
</dbReference>
<evidence type="ECO:0000313" key="5">
    <source>
        <dbReference type="Proteomes" id="UP000389128"/>
    </source>
</evidence>
<evidence type="ECO:0000313" key="4">
    <source>
        <dbReference type="EMBL" id="TYC59949.1"/>
    </source>
</evidence>
<comment type="similarity">
    <text evidence="3">Belongs to the UreF family.</text>
</comment>
<dbReference type="HAMAP" id="MF_01385">
    <property type="entry name" value="UreF"/>
    <property type="match status" value="1"/>
</dbReference>
<dbReference type="PANTHER" id="PTHR33620:SF1">
    <property type="entry name" value="UREASE ACCESSORY PROTEIN F"/>
    <property type="match status" value="1"/>
</dbReference>
<dbReference type="InterPro" id="IPR038277">
    <property type="entry name" value="UreF_sf"/>
</dbReference>
<proteinExistence type="inferred from homology"/>
<dbReference type="Gene3D" id="1.10.4190.10">
    <property type="entry name" value="Urease accessory protein UreF"/>
    <property type="match status" value="1"/>
</dbReference>
<keyword evidence="3" id="KW-0963">Cytoplasm</keyword>
<dbReference type="Proteomes" id="UP000389128">
    <property type="component" value="Unassembled WGS sequence"/>
</dbReference>
<dbReference type="EMBL" id="SDKK01000006">
    <property type="protein sequence ID" value="TYC59949.1"/>
    <property type="molecule type" value="Genomic_DNA"/>
</dbReference>
<dbReference type="PANTHER" id="PTHR33620">
    <property type="entry name" value="UREASE ACCESSORY PROTEIN F"/>
    <property type="match status" value="1"/>
</dbReference>
<keyword evidence="2 3" id="KW-0143">Chaperone</keyword>
<dbReference type="InterPro" id="IPR002639">
    <property type="entry name" value="UreF"/>
</dbReference>
<reference evidence="4 5" key="1">
    <citation type="submission" date="2019-01" db="EMBL/GenBank/DDBJ databases">
        <title>Zoogloea oleivorans genome sequencing and assembly.</title>
        <authorList>
            <person name="Tancsics A."/>
            <person name="Farkas M."/>
            <person name="Kriszt B."/>
            <person name="Maroti G."/>
            <person name="Horvath B."/>
        </authorList>
    </citation>
    <scope>NUCLEOTIDE SEQUENCE [LARGE SCALE GENOMIC DNA]</scope>
    <source>
        <strain evidence="4 5">Buc</strain>
    </source>
</reference>